<organism evidence="2 3">
    <name type="scientific">Anaeramoeba flamelloides</name>
    <dbReference type="NCBI Taxonomy" id="1746091"/>
    <lineage>
        <taxon>Eukaryota</taxon>
        <taxon>Metamonada</taxon>
        <taxon>Anaeramoebidae</taxon>
        <taxon>Anaeramoeba</taxon>
    </lineage>
</organism>
<reference evidence="2" key="1">
    <citation type="submission" date="2022-08" db="EMBL/GenBank/DDBJ databases">
        <title>Novel sulfate-reducing endosymbionts in the free-living metamonad Anaeramoeba.</title>
        <authorList>
            <person name="Jerlstrom-Hultqvist J."/>
            <person name="Cepicka I."/>
            <person name="Gallot-Lavallee L."/>
            <person name="Salas-Leiva D."/>
            <person name="Curtis B.A."/>
            <person name="Zahonova K."/>
            <person name="Pipaliya S."/>
            <person name="Dacks J."/>
            <person name="Roger A.J."/>
        </authorList>
    </citation>
    <scope>NUCLEOTIDE SEQUENCE</scope>
    <source>
        <strain evidence="2">Schooner1</strain>
    </source>
</reference>
<dbReference type="EMBL" id="JAOAOG010000273">
    <property type="protein sequence ID" value="KAJ6233864.1"/>
    <property type="molecule type" value="Genomic_DNA"/>
</dbReference>
<proteinExistence type="predicted"/>
<dbReference type="Proteomes" id="UP001150062">
    <property type="component" value="Unassembled WGS sequence"/>
</dbReference>
<evidence type="ECO:0000256" key="1">
    <source>
        <dbReference type="SAM" id="MobiDB-lite"/>
    </source>
</evidence>
<sequence>MFNLLPTYQITNFEDNYSPSSEQEETVDFFGYINYDKNTKGKKKNKKNRNKNRGLRNKKKLCDEKRFELIFDELDQTDTSNSDDEANSFAHGNFISIGQSSSESNEPKSPKYKDNIGCHRKSLPILINLHNIVLEEENPNQTNALTEVTIDPQQYIKSLQTEIERTYDKSFQVPSKRLPSWKLY</sequence>
<feature type="region of interest" description="Disordered" evidence="1">
    <location>
        <begin position="95"/>
        <end position="114"/>
    </location>
</feature>
<evidence type="ECO:0000313" key="2">
    <source>
        <dbReference type="EMBL" id="KAJ6233864.1"/>
    </source>
</evidence>
<gene>
    <name evidence="2" type="ORF">M0813_29541</name>
</gene>
<name>A0ABQ8XR41_9EUKA</name>
<comment type="caution">
    <text evidence="2">The sequence shown here is derived from an EMBL/GenBank/DDBJ whole genome shotgun (WGS) entry which is preliminary data.</text>
</comment>
<accession>A0ABQ8XR41</accession>
<protein>
    <submittedName>
        <fullName evidence="2">Uncharacterized protein</fullName>
    </submittedName>
</protein>
<evidence type="ECO:0000313" key="3">
    <source>
        <dbReference type="Proteomes" id="UP001150062"/>
    </source>
</evidence>
<feature type="compositionally biased region" description="Basic and acidic residues" evidence="1">
    <location>
        <begin position="105"/>
        <end position="114"/>
    </location>
</feature>
<keyword evidence="3" id="KW-1185">Reference proteome</keyword>